<accession>A0A2A3YJN0</accession>
<feature type="compositionally biased region" description="Basic and acidic residues" evidence="3">
    <location>
        <begin position="150"/>
        <end position="164"/>
    </location>
</feature>
<evidence type="ECO:0000256" key="2">
    <source>
        <dbReference type="RuleBase" id="RU361173"/>
    </source>
</evidence>
<feature type="compositionally biased region" description="Gly residues" evidence="3">
    <location>
        <begin position="62"/>
        <end position="75"/>
    </location>
</feature>
<dbReference type="GO" id="GO:0030570">
    <property type="term" value="F:pectate lyase activity"/>
    <property type="evidence" value="ECO:0007669"/>
    <property type="project" value="InterPro"/>
</dbReference>
<comment type="subcellular location">
    <subcellularLocation>
        <location evidence="2">Secreted</location>
    </subcellularLocation>
</comment>
<dbReference type="SMART" id="SM00656">
    <property type="entry name" value="Amb_all"/>
    <property type="match status" value="1"/>
</dbReference>
<sequence>MITRTSPRPLHSLASLASTARHLACVAAAAALVATVPGVAAAAPTADAARATAITERQVLGDGDGWGSADGGTTGGSAASSEHVYDVSTRSELLAALDSAGDEPAIVRVHGNIPMNADEDGAPITCEELAAGTGFDLDAYLEAYDPETWGTDREPEGAQEDSRRAAAAKQSALIAVPVPSNTTIIGATGGAGFTGASLSVKGVDNVILRNLEFADTYDCFPSWDPTDGADGNWNSEYDSVRIVDGSTNIWVDHNAFTDEPMTDDQLPSYFGRIYQRHDGALDLTNGSDLVTVSWNTFRDHDKLTLVGSTDSPDRGDPGRLRATFHHNLYEGVGQRAPRVRFGQVDVYNNHYAISEDQTVGYGYSLGVGYDSHLWVEANSFTTGGAAEPGDLISVLKGTEIATHGNLVDRREVDLREAYNAQAPEDSQLAEDTSWEPALRACVDEVTRVDAAVQSWSGPRFGPVRGRIGADCRS</sequence>
<evidence type="ECO:0000256" key="1">
    <source>
        <dbReference type="ARBA" id="ARBA00023239"/>
    </source>
</evidence>
<comment type="caution">
    <text evidence="6">The sequence shown here is derived from an EMBL/GenBank/DDBJ whole genome shotgun (WGS) entry which is preliminary data.</text>
</comment>
<dbReference type="Gene3D" id="2.160.20.10">
    <property type="entry name" value="Single-stranded right-handed beta-helix, Pectin lyase-like"/>
    <property type="match status" value="1"/>
</dbReference>
<dbReference type="OrthoDB" id="112037at2"/>
<feature type="region of interest" description="Disordered" evidence="3">
    <location>
        <begin position="60"/>
        <end position="83"/>
    </location>
</feature>
<organism evidence="6 7">
    <name type="scientific">Brachybacterium alimentarium</name>
    <dbReference type="NCBI Taxonomy" id="47845"/>
    <lineage>
        <taxon>Bacteria</taxon>
        <taxon>Bacillati</taxon>
        <taxon>Actinomycetota</taxon>
        <taxon>Actinomycetes</taxon>
        <taxon>Micrococcales</taxon>
        <taxon>Dermabacteraceae</taxon>
        <taxon>Brachybacterium</taxon>
    </lineage>
</organism>
<dbReference type="GO" id="GO:0005576">
    <property type="term" value="C:extracellular region"/>
    <property type="evidence" value="ECO:0007669"/>
    <property type="project" value="UniProtKB-SubCell"/>
</dbReference>
<feature type="signal peptide" evidence="4">
    <location>
        <begin position="1"/>
        <end position="42"/>
    </location>
</feature>
<dbReference type="InterPro" id="IPR012334">
    <property type="entry name" value="Pectin_lyas_fold"/>
</dbReference>
<dbReference type="GO" id="GO:0000272">
    <property type="term" value="P:polysaccharide catabolic process"/>
    <property type="evidence" value="ECO:0007669"/>
    <property type="project" value="UniProtKB-KW"/>
</dbReference>
<reference evidence="6 7" key="1">
    <citation type="journal article" date="2017" name="Elife">
        <title>Extensive horizontal gene transfer in cheese-associated bacteria.</title>
        <authorList>
            <person name="Bonham K.S."/>
            <person name="Wolfe B.E."/>
            <person name="Dutton R.J."/>
        </authorList>
    </citation>
    <scope>NUCLEOTIDE SEQUENCE [LARGE SCALE GENOMIC DNA]</scope>
    <source>
        <strain evidence="6 7">341_9</strain>
    </source>
</reference>
<comment type="similarity">
    <text evidence="2">Belongs to the polysaccharide lyase 1 family.</text>
</comment>
<feature type="domain" description="Pectate lyase" evidence="5">
    <location>
        <begin position="143"/>
        <end position="386"/>
    </location>
</feature>
<keyword evidence="4" id="KW-0732">Signal</keyword>
<evidence type="ECO:0000313" key="6">
    <source>
        <dbReference type="EMBL" id="PCC39488.1"/>
    </source>
</evidence>
<evidence type="ECO:0000256" key="4">
    <source>
        <dbReference type="SAM" id="SignalP"/>
    </source>
</evidence>
<proteinExistence type="inferred from homology"/>
<keyword evidence="2" id="KW-0624">Polysaccharide degradation</keyword>
<evidence type="ECO:0000256" key="3">
    <source>
        <dbReference type="SAM" id="MobiDB-lite"/>
    </source>
</evidence>
<dbReference type="PANTHER" id="PTHR31683">
    <property type="entry name" value="PECTATE LYASE 18-RELATED"/>
    <property type="match status" value="1"/>
</dbReference>
<dbReference type="Proteomes" id="UP000218598">
    <property type="component" value="Unassembled WGS sequence"/>
</dbReference>
<keyword evidence="2" id="KW-0964">Secreted</keyword>
<dbReference type="Pfam" id="PF00544">
    <property type="entry name" value="Pectate_lyase_4"/>
    <property type="match status" value="1"/>
</dbReference>
<dbReference type="RefSeq" id="WP_096197114.1">
    <property type="nucleotide sequence ID" value="NZ_BAAAIQ010000006.1"/>
</dbReference>
<keyword evidence="1 2" id="KW-0456">Lyase</keyword>
<dbReference type="InterPro" id="IPR011050">
    <property type="entry name" value="Pectin_lyase_fold/virulence"/>
</dbReference>
<evidence type="ECO:0000259" key="5">
    <source>
        <dbReference type="SMART" id="SM00656"/>
    </source>
</evidence>
<name>A0A2A3YJN0_9MICO</name>
<dbReference type="AlphaFoldDB" id="A0A2A3YJN0"/>
<dbReference type="PANTHER" id="PTHR31683:SF18">
    <property type="entry name" value="PECTATE LYASE 21-RELATED"/>
    <property type="match status" value="1"/>
</dbReference>
<feature type="region of interest" description="Disordered" evidence="3">
    <location>
        <begin position="147"/>
        <end position="166"/>
    </location>
</feature>
<feature type="chain" id="PRO_5012810840" evidence="4">
    <location>
        <begin position="43"/>
        <end position="473"/>
    </location>
</feature>
<keyword evidence="2" id="KW-0119">Carbohydrate metabolism</keyword>
<gene>
    <name evidence="6" type="ORF">CIK66_09575</name>
</gene>
<keyword evidence="7" id="KW-1185">Reference proteome</keyword>
<protein>
    <submittedName>
        <fullName evidence="6">Pectate lyase</fullName>
    </submittedName>
</protein>
<dbReference type="InterPro" id="IPR045032">
    <property type="entry name" value="PEL"/>
</dbReference>
<dbReference type="EMBL" id="NRGR01000015">
    <property type="protein sequence ID" value="PCC39488.1"/>
    <property type="molecule type" value="Genomic_DNA"/>
</dbReference>
<evidence type="ECO:0000313" key="7">
    <source>
        <dbReference type="Proteomes" id="UP000218598"/>
    </source>
</evidence>
<dbReference type="SUPFAM" id="SSF51126">
    <property type="entry name" value="Pectin lyase-like"/>
    <property type="match status" value="1"/>
</dbReference>
<dbReference type="InterPro" id="IPR002022">
    <property type="entry name" value="Pec_lyase"/>
</dbReference>